<dbReference type="EC" id="2.1.1.13" evidence="6"/>
<dbReference type="GO" id="GO:0031419">
    <property type="term" value="F:cobalamin binding"/>
    <property type="evidence" value="ECO:0007669"/>
    <property type="project" value="UniProtKB-KW"/>
</dbReference>
<dbReference type="GO" id="GO:0046653">
    <property type="term" value="P:tetrahydrofolate metabolic process"/>
    <property type="evidence" value="ECO:0007669"/>
    <property type="project" value="TreeGrafter"/>
</dbReference>
<evidence type="ECO:0000256" key="5">
    <source>
        <dbReference type="ARBA" id="ARBA00010398"/>
    </source>
</evidence>
<evidence type="ECO:0000256" key="18">
    <source>
        <dbReference type="ARBA" id="ARBA00031040"/>
    </source>
</evidence>
<comment type="cofactor">
    <cofactor evidence="3">
        <name>methylcob(III)alamin</name>
        <dbReference type="ChEBI" id="CHEBI:28115"/>
    </cofactor>
</comment>
<dbReference type="GO" id="GO:0008705">
    <property type="term" value="F:methionine synthase activity"/>
    <property type="evidence" value="ECO:0007669"/>
    <property type="project" value="UniProtKB-EC"/>
</dbReference>
<keyword evidence="22" id="KW-1185">Reference proteome</keyword>
<evidence type="ECO:0000256" key="17">
    <source>
        <dbReference type="ARBA" id="ARBA00025552"/>
    </source>
</evidence>
<dbReference type="GO" id="GO:0005829">
    <property type="term" value="C:cytosol"/>
    <property type="evidence" value="ECO:0007669"/>
    <property type="project" value="TreeGrafter"/>
</dbReference>
<feature type="binding site" evidence="19">
    <location>
        <position position="259"/>
    </location>
    <ligand>
        <name>Zn(2+)</name>
        <dbReference type="ChEBI" id="CHEBI:29105"/>
    </ligand>
</feature>
<comment type="caution">
    <text evidence="21">The sequence shown here is derived from an EMBL/GenBank/DDBJ whole genome shotgun (WGS) entry which is preliminary data.</text>
</comment>
<keyword evidence="14 19" id="KW-0862">Zinc</keyword>
<keyword evidence="16" id="KW-0170">Cobalt</keyword>
<evidence type="ECO:0000256" key="9">
    <source>
        <dbReference type="ARBA" id="ARBA00022605"/>
    </source>
</evidence>
<name>A0A4S5BR02_9BURK</name>
<dbReference type="AlphaFoldDB" id="A0A4S5BR02"/>
<evidence type="ECO:0000313" key="22">
    <source>
        <dbReference type="Proteomes" id="UP000306236"/>
    </source>
</evidence>
<keyword evidence="11 19" id="KW-0808">Transferase</keyword>
<keyword evidence="15" id="KW-0486">Methionine biosynthesis</keyword>
<feature type="binding site" evidence="19">
    <location>
        <position position="325"/>
    </location>
    <ligand>
        <name>Zn(2+)</name>
        <dbReference type="ChEBI" id="CHEBI:29105"/>
    </ligand>
</feature>
<keyword evidence="8 19" id="KW-0489">Methyltransferase</keyword>
<evidence type="ECO:0000256" key="6">
    <source>
        <dbReference type="ARBA" id="ARBA00012032"/>
    </source>
</evidence>
<reference evidence="21 22" key="1">
    <citation type="submission" date="2019-04" db="EMBL/GenBank/DDBJ databases">
        <title>Lampropedia sp YIM MLB12 draf genome.</title>
        <authorList>
            <person name="Wang Y.-X."/>
        </authorList>
    </citation>
    <scope>NUCLEOTIDE SEQUENCE [LARGE SCALE GENOMIC DNA]</scope>
    <source>
        <strain evidence="21 22">YIM MLB12</strain>
    </source>
</reference>
<protein>
    <recommendedName>
        <fullName evidence="7">Methionine synthase</fullName>
        <ecNumber evidence="6">2.1.1.13</ecNumber>
    </recommendedName>
    <alternativeName>
        <fullName evidence="18">5-methyltetrahydrofolate--homocysteine methyltransferase</fullName>
    </alternativeName>
</protein>
<keyword evidence="12" id="KW-0949">S-adenosyl-L-methionine</keyword>
<evidence type="ECO:0000256" key="10">
    <source>
        <dbReference type="ARBA" id="ARBA00022628"/>
    </source>
</evidence>
<dbReference type="PANTHER" id="PTHR45833:SF1">
    <property type="entry name" value="METHIONINE SYNTHASE"/>
    <property type="match status" value="1"/>
</dbReference>
<evidence type="ECO:0000313" key="21">
    <source>
        <dbReference type="EMBL" id="THJ33421.1"/>
    </source>
</evidence>
<evidence type="ECO:0000256" key="1">
    <source>
        <dbReference type="ARBA" id="ARBA00001700"/>
    </source>
</evidence>
<evidence type="ECO:0000256" key="8">
    <source>
        <dbReference type="ARBA" id="ARBA00022603"/>
    </source>
</evidence>
<dbReference type="InterPro" id="IPR050554">
    <property type="entry name" value="Met_Synthase/Corrinoid"/>
</dbReference>
<comment type="similarity">
    <text evidence="5">Belongs to the vitamin-B12 dependent methionine synthase family.</text>
</comment>
<dbReference type="FunFam" id="3.20.20.330:FF:000001">
    <property type="entry name" value="Methionine synthase"/>
    <property type="match status" value="1"/>
</dbReference>
<keyword evidence="10" id="KW-0846">Cobalamin</keyword>
<dbReference type="PANTHER" id="PTHR45833">
    <property type="entry name" value="METHIONINE SYNTHASE"/>
    <property type="match status" value="1"/>
</dbReference>
<feature type="binding site" evidence="19">
    <location>
        <position position="326"/>
    </location>
    <ligand>
        <name>Zn(2+)</name>
        <dbReference type="ChEBI" id="CHEBI:29105"/>
    </ligand>
</feature>
<dbReference type="RefSeq" id="WP_136406346.1">
    <property type="nucleotide sequence ID" value="NZ_SSWX01000010.1"/>
</dbReference>
<evidence type="ECO:0000256" key="11">
    <source>
        <dbReference type="ARBA" id="ARBA00022679"/>
    </source>
</evidence>
<evidence type="ECO:0000259" key="20">
    <source>
        <dbReference type="PROSITE" id="PS50970"/>
    </source>
</evidence>
<dbReference type="Gene3D" id="3.20.20.330">
    <property type="entry name" value="Homocysteine-binding-like domain"/>
    <property type="match status" value="1"/>
</dbReference>
<comment type="function">
    <text evidence="17">Catalyzes the transfer of a methyl group from methyl-cobalamin to homocysteine, yielding enzyme-bound cob(I)alamin and methionine. Subsequently, remethylates the cofactor using methyltetrahydrofolate.</text>
</comment>
<dbReference type="Pfam" id="PF02574">
    <property type="entry name" value="S-methyl_trans"/>
    <property type="match status" value="1"/>
</dbReference>
<evidence type="ECO:0000256" key="19">
    <source>
        <dbReference type="PROSITE-ProRule" id="PRU00333"/>
    </source>
</evidence>
<dbReference type="InterPro" id="IPR003726">
    <property type="entry name" value="HCY_dom"/>
</dbReference>
<keyword evidence="13 19" id="KW-0479">Metal-binding</keyword>
<dbReference type="OrthoDB" id="9803687at2"/>
<gene>
    <name evidence="21" type="ORF">E8K88_09050</name>
</gene>
<organism evidence="21 22">
    <name type="scientific">Lampropedia aestuarii</name>
    <dbReference type="NCBI Taxonomy" id="2562762"/>
    <lineage>
        <taxon>Bacteria</taxon>
        <taxon>Pseudomonadati</taxon>
        <taxon>Pseudomonadota</taxon>
        <taxon>Betaproteobacteria</taxon>
        <taxon>Burkholderiales</taxon>
        <taxon>Comamonadaceae</taxon>
        <taxon>Lampropedia</taxon>
    </lineage>
</organism>
<proteinExistence type="inferred from homology"/>
<evidence type="ECO:0000256" key="13">
    <source>
        <dbReference type="ARBA" id="ARBA00022723"/>
    </source>
</evidence>
<keyword evidence="9" id="KW-0028">Amino-acid biosynthesis</keyword>
<comment type="pathway">
    <text evidence="4">Amino-acid biosynthesis; L-methionine biosynthesis via de novo pathway; L-methionine from L-homocysteine (MetH route): step 1/1.</text>
</comment>
<dbReference type="GO" id="GO:0032259">
    <property type="term" value="P:methylation"/>
    <property type="evidence" value="ECO:0007669"/>
    <property type="project" value="UniProtKB-KW"/>
</dbReference>
<evidence type="ECO:0000256" key="2">
    <source>
        <dbReference type="ARBA" id="ARBA00001947"/>
    </source>
</evidence>
<evidence type="ECO:0000256" key="3">
    <source>
        <dbReference type="ARBA" id="ARBA00001956"/>
    </source>
</evidence>
<evidence type="ECO:0000256" key="16">
    <source>
        <dbReference type="ARBA" id="ARBA00023285"/>
    </source>
</evidence>
<sequence>MSSPRYTRAQALPTILQQRIAILDGAMGTMIQRFKLGEAQYRGEGYNGPDAAGARFKDFARDVKGNNELLSLTRPDVISSIHEGYLAAGADLIETNTFGATTVAQEDYGMAELAREMNLRSAQLARAACDKFSTPDKPRFVAGALGPTPKTASISPDVNDPGARNVDFETLRQAYLEQTLDLIAGGADVILVETIFDTLNAKAALFAVEEAFEQTGERLPIIISGTVTDASGRILSGQTVTAFWHSVRHVKPLAVGLNCALGAALMRPYIQELSNVAKDTFISCYPNAGLPNPMSDTGFDETPEVTSRLVHEFAAEGLVNIVGGCCGTTPDHIGAISRAVAGEQRRSVSPAGAAGVWQGYQA</sequence>
<evidence type="ECO:0000256" key="14">
    <source>
        <dbReference type="ARBA" id="ARBA00022833"/>
    </source>
</evidence>
<accession>A0A4S5BR02</accession>
<dbReference type="EMBL" id="SSWX01000010">
    <property type="protein sequence ID" value="THJ33421.1"/>
    <property type="molecule type" value="Genomic_DNA"/>
</dbReference>
<dbReference type="SUPFAM" id="SSF82282">
    <property type="entry name" value="Homocysteine S-methyltransferase"/>
    <property type="match status" value="1"/>
</dbReference>
<dbReference type="GO" id="GO:0046872">
    <property type="term" value="F:metal ion binding"/>
    <property type="evidence" value="ECO:0007669"/>
    <property type="project" value="UniProtKB-KW"/>
</dbReference>
<evidence type="ECO:0000256" key="12">
    <source>
        <dbReference type="ARBA" id="ARBA00022691"/>
    </source>
</evidence>
<dbReference type="InterPro" id="IPR036589">
    <property type="entry name" value="HCY_dom_sf"/>
</dbReference>
<comment type="cofactor">
    <cofactor evidence="2 19">
        <name>Zn(2+)</name>
        <dbReference type="ChEBI" id="CHEBI:29105"/>
    </cofactor>
</comment>
<dbReference type="Proteomes" id="UP000306236">
    <property type="component" value="Unassembled WGS sequence"/>
</dbReference>
<dbReference type="GO" id="GO:0050667">
    <property type="term" value="P:homocysteine metabolic process"/>
    <property type="evidence" value="ECO:0007669"/>
    <property type="project" value="TreeGrafter"/>
</dbReference>
<dbReference type="PROSITE" id="PS50970">
    <property type="entry name" value="HCY"/>
    <property type="match status" value="1"/>
</dbReference>
<comment type="catalytic activity">
    <reaction evidence="1">
        <text>(6S)-5-methyl-5,6,7,8-tetrahydrofolate + L-homocysteine = (6S)-5,6,7,8-tetrahydrofolate + L-methionine</text>
        <dbReference type="Rhea" id="RHEA:11172"/>
        <dbReference type="ChEBI" id="CHEBI:18608"/>
        <dbReference type="ChEBI" id="CHEBI:57453"/>
        <dbReference type="ChEBI" id="CHEBI:57844"/>
        <dbReference type="ChEBI" id="CHEBI:58199"/>
        <dbReference type="EC" id="2.1.1.13"/>
    </reaction>
</comment>
<evidence type="ECO:0000256" key="4">
    <source>
        <dbReference type="ARBA" id="ARBA00005178"/>
    </source>
</evidence>
<evidence type="ECO:0000256" key="15">
    <source>
        <dbReference type="ARBA" id="ARBA00023167"/>
    </source>
</evidence>
<feature type="domain" description="Hcy-binding" evidence="20">
    <location>
        <begin position="9"/>
        <end position="340"/>
    </location>
</feature>
<evidence type="ECO:0000256" key="7">
    <source>
        <dbReference type="ARBA" id="ARBA00013998"/>
    </source>
</evidence>